<dbReference type="AlphaFoldDB" id="A0A9P5PEN0"/>
<evidence type="ECO:0000313" key="4">
    <source>
        <dbReference type="Proteomes" id="UP000772434"/>
    </source>
</evidence>
<evidence type="ECO:0000313" key="3">
    <source>
        <dbReference type="EMBL" id="KAF9066142.1"/>
    </source>
</evidence>
<sequence length="91" mass="10412">MFHPWFLTVGRFLSPVFQASTLWIGLPVNDSLKHWSKERKLYPQASNSDIRNVTSADDNKRLTHRCPAISEFLLCSESFNQPSAANPSEYL</sequence>
<keyword evidence="1" id="KW-0732">Signal</keyword>
<accession>A0A9P5PEN0</accession>
<evidence type="ECO:0008006" key="5">
    <source>
        <dbReference type="Google" id="ProtNLM"/>
    </source>
</evidence>
<dbReference type="EMBL" id="JADNRY010000092">
    <property type="protein sequence ID" value="KAF9066142.1"/>
    <property type="molecule type" value="Genomic_DNA"/>
</dbReference>
<feature type="signal peptide" evidence="1">
    <location>
        <begin position="1"/>
        <end position="18"/>
    </location>
</feature>
<feature type="chain" id="PRO_5040653541" description="Secreted protein" evidence="1">
    <location>
        <begin position="19"/>
        <end position="91"/>
    </location>
</feature>
<dbReference type="EMBL" id="JADNRY010000172">
    <property type="protein sequence ID" value="KAF9062468.1"/>
    <property type="molecule type" value="Genomic_DNA"/>
</dbReference>
<gene>
    <name evidence="3" type="ORF">BDP27DRAFT_1331024</name>
    <name evidence="2" type="ORF">BDP27DRAFT_1336665</name>
</gene>
<evidence type="ECO:0000256" key="1">
    <source>
        <dbReference type="SAM" id="SignalP"/>
    </source>
</evidence>
<comment type="caution">
    <text evidence="2">The sequence shown here is derived from an EMBL/GenBank/DDBJ whole genome shotgun (WGS) entry which is preliminary data.</text>
</comment>
<evidence type="ECO:0000313" key="2">
    <source>
        <dbReference type="EMBL" id="KAF9062468.1"/>
    </source>
</evidence>
<reference evidence="2" key="1">
    <citation type="submission" date="2020-11" db="EMBL/GenBank/DDBJ databases">
        <authorList>
            <consortium name="DOE Joint Genome Institute"/>
            <person name="Ahrendt S."/>
            <person name="Riley R."/>
            <person name="Andreopoulos W."/>
            <person name="Labutti K."/>
            <person name="Pangilinan J."/>
            <person name="Ruiz-Duenas F.J."/>
            <person name="Barrasa J.M."/>
            <person name="Sanchez-Garcia M."/>
            <person name="Camarero S."/>
            <person name="Miyauchi S."/>
            <person name="Serrano A."/>
            <person name="Linde D."/>
            <person name="Babiker R."/>
            <person name="Drula E."/>
            <person name="Ayuso-Fernandez I."/>
            <person name="Pacheco R."/>
            <person name="Padilla G."/>
            <person name="Ferreira P."/>
            <person name="Barriuso J."/>
            <person name="Kellner H."/>
            <person name="Castanera R."/>
            <person name="Alfaro M."/>
            <person name="Ramirez L."/>
            <person name="Pisabarro A.G."/>
            <person name="Kuo A."/>
            <person name="Tritt A."/>
            <person name="Lipzen A."/>
            <person name="He G."/>
            <person name="Yan M."/>
            <person name="Ng V."/>
            <person name="Cullen D."/>
            <person name="Martin F."/>
            <person name="Rosso M.-N."/>
            <person name="Henrissat B."/>
            <person name="Hibbett D."/>
            <person name="Martinez A.T."/>
            <person name="Grigoriev I.V."/>
        </authorList>
    </citation>
    <scope>NUCLEOTIDE SEQUENCE</scope>
    <source>
        <strain evidence="2">AH 40177</strain>
    </source>
</reference>
<name>A0A9P5PEN0_9AGAR</name>
<dbReference type="Proteomes" id="UP000772434">
    <property type="component" value="Unassembled WGS sequence"/>
</dbReference>
<protein>
    <recommendedName>
        <fullName evidence="5">Secreted protein</fullName>
    </recommendedName>
</protein>
<keyword evidence="4" id="KW-1185">Reference proteome</keyword>
<proteinExistence type="predicted"/>
<organism evidence="2 4">
    <name type="scientific">Rhodocollybia butyracea</name>
    <dbReference type="NCBI Taxonomy" id="206335"/>
    <lineage>
        <taxon>Eukaryota</taxon>
        <taxon>Fungi</taxon>
        <taxon>Dikarya</taxon>
        <taxon>Basidiomycota</taxon>
        <taxon>Agaricomycotina</taxon>
        <taxon>Agaricomycetes</taxon>
        <taxon>Agaricomycetidae</taxon>
        <taxon>Agaricales</taxon>
        <taxon>Marasmiineae</taxon>
        <taxon>Omphalotaceae</taxon>
        <taxon>Rhodocollybia</taxon>
    </lineage>
</organism>